<gene>
    <name evidence="3" type="ORF">EDC57_2386</name>
</gene>
<dbReference type="EMBL" id="RJVI01000003">
    <property type="protein sequence ID" value="ROR29714.1"/>
    <property type="molecule type" value="Genomic_DNA"/>
</dbReference>
<keyword evidence="4" id="KW-1185">Reference proteome</keyword>
<comment type="similarity">
    <text evidence="1">Belongs to the bactofilin family.</text>
</comment>
<feature type="compositionally biased region" description="Basic and acidic residues" evidence="2">
    <location>
        <begin position="128"/>
        <end position="143"/>
    </location>
</feature>
<reference evidence="3 4" key="1">
    <citation type="submission" date="2018-11" db="EMBL/GenBank/DDBJ databases">
        <title>Genomic Encyclopedia of Type Strains, Phase IV (KMG-IV): sequencing the most valuable type-strain genomes for metagenomic binning, comparative biology and taxonomic classification.</title>
        <authorList>
            <person name="Goeker M."/>
        </authorList>
    </citation>
    <scope>NUCLEOTIDE SEQUENCE [LARGE SCALE GENOMIC DNA]</scope>
    <source>
        <strain evidence="3 4">DSM 100275</strain>
    </source>
</reference>
<comment type="caution">
    <text evidence="3">The sequence shown here is derived from an EMBL/GenBank/DDBJ whole genome shotgun (WGS) entry which is preliminary data.</text>
</comment>
<sequence>MWGRRRRRAVRVTTLIGRGTTVVGDVRFRGGLHVDGVVSGNIVAEEGAEAMLTVSEEGRIEGEVRVPVVVLNGTVLGDVHAGEHIELAPKARVSGNVYYGVIEMAAGAEVNGSLVHAPAGGPAGALTDGRERAEAAEEAPGDR</sequence>
<protein>
    <submittedName>
        <fullName evidence="3">Cytoskeletal protein CcmA (Bactofilin family)</fullName>
    </submittedName>
</protein>
<proteinExistence type="inferred from homology"/>
<accession>A0A3N1XST7</accession>
<dbReference type="Pfam" id="PF04519">
    <property type="entry name" value="Bactofilin"/>
    <property type="match status" value="1"/>
</dbReference>
<dbReference type="InterPro" id="IPR007607">
    <property type="entry name" value="BacA/B"/>
</dbReference>
<dbReference type="Proteomes" id="UP000276634">
    <property type="component" value="Unassembled WGS sequence"/>
</dbReference>
<dbReference type="AlphaFoldDB" id="A0A3N1XST7"/>
<name>A0A3N1XST7_9GAMM</name>
<evidence type="ECO:0000313" key="4">
    <source>
        <dbReference type="Proteomes" id="UP000276634"/>
    </source>
</evidence>
<evidence type="ECO:0000256" key="1">
    <source>
        <dbReference type="ARBA" id="ARBA00044755"/>
    </source>
</evidence>
<evidence type="ECO:0000256" key="2">
    <source>
        <dbReference type="SAM" id="MobiDB-lite"/>
    </source>
</evidence>
<dbReference type="OrthoDB" id="5294247at2"/>
<evidence type="ECO:0000313" key="3">
    <source>
        <dbReference type="EMBL" id="ROR29714.1"/>
    </source>
</evidence>
<organism evidence="3 4">
    <name type="scientific">Inmirania thermothiophila</name>
    <dbReference type="NCBI Taxonomy" id="1750597"/>
    <lineage>
        <taxon>Bacteria</taxon>
        <taxon>Pseudomonadati</taxon>
        <taxon>Pseudomonadota</taxon>
        <taxon>Gammaproteobacteria</taxon>
        <taxon>Chromatiales</taxon>
        <taxon>Ectothiorhodospiraceae</taxon>
        <taxon>Inmirania</taxon>
    </lineage>
</organism>
<dbReference type="PANTHER" id="PTHR35024">
    <property type="entry name" value="HYPOTHETICAL CYTOSOLIC PROTEIN"/>
    <property type="match status" value="1"/>
</dbReference>
<dbReference type="RefSeq" id="WP_123402110.1">
    <property type="nucleotide sequence ID" value="NZ_RJVI01000003.1"/>
</dbReference>
<dbReference type="PANTHER" id="PTHR35024:SF4">
    <property type="entry name" value="POLYMER-FORMING CYTOSKELETAL PROTEIN"/>
    <property type="match status" value="1"/>
</dbReference>
<feature type="region of interest" description="Disordered" evidence="2">
    <location>
        <begin position="120"/>
        <end position="143"/>
    </location>
</feature>